<evidence type="ECO:0000256" key="5">
    <source>
        <dbReference type="RuleBase" id="RU004508"/>
    </source>
</evidence>
<dbReference type="InterPro" id="IPR015424">
    <property type="entry name" value="PyrdxlP-dep_Trfase"/>
</dbReference>
<sequence>MIPLIKVVMPEKKELLPELESVLYSGQIAEGEAVYKFEDEFNKMFCSTNGISMSSGTSALHASLHFSNVSFGDEVISTSMTAEPTNVAICQVGAKPIFADVYTDTGNLSVESIEKKISPKTKAILVVHYAGYPVEIEKIRLLADKYKLSLIEDCAHALGAEFNEKKIGSFGDFSIFSFQAIKHMTTVDGGFLFFKNKNLLTDIKKFRWFGLEKGVERTKVNLTSVGYKYNMNNVNATIGLVSLNSINSKINMHISNGQFYDTELAKIQGVKPARIVEGAKPSYWLYTLLSDDSDELIKCLTSQGVSASKLHRPNHQHSLFASKDNELTSLELFYNKLVHIPCGWWVADEDRNRIVEIISKG</sequence>
<evidence type="ECO:0000313" key="7">
    <source>
        <dbReference type="Proteomes" id="UP000235828"/>
    </source>
</evidence>
<evidence type="ECO:0000313" key="6">
    <source>
        <dbReference type="EMBL" id="SON51012.1"/>
    </source>
</evidence>
<protein>
    <submittedName>
        <fullName evidence="6">Uncharacterized protein</fullName>
    </submittedName>
</protein>
<name>A0A2N8ZGH9_9VIBR</name>
<dbReference type="Gene3D" id="3.90.1150.10">
    <property type="entry name" value="Aspartate Aminotransferase, domain 1"/>
    <property type="match status" value="1"/>
</dbReference>
<dbReference type="GO" id="GO:0030170">
    <property type="term" value="F:pyridoxal phosphate binding"/>
    <property type="evidence" value="ECO:0007669"/>
    <property type="project" value="TreeGrafter"/>
</dbReference>
<dbReference type="InterPro" id="IPR015421">
    <property type="entry name" value="PyrdxlP-dep_Trfase_major"/>
</dbReference>
<dbReference type="PANTHER" id="PTHR30244:SF34">
    <property type="entry name" value="DTDP-4-AMINO-4,6-DIDEOXYGALACTOSE TRANSAMINASE"/>
    <property type="match status" value="1"/>
</dbReference>
<evidence type="ECO:0000256" key="2">
    <source>
        <dbReference type="ARBA" id="ARBA00037999"/>
    </source>
</evidence>
<proteinExistence type="inferred from homology"/>
<dbReference type="PANTHER" id="PTHR30244">
    <property type="entry name" value="TRANSAMINASE"/>
    <property type="match status" value="1"/>
</dbReference>
<dbReference type="InterPro" id="IPR015422">
    <property type="entry name" value="PyrdxlP-dep_Trfase_small"/>
</dbReference>
<dbReference type="Proteomes" id="UP000235828">
    <property type="component" value="Chromosome A"/>
</dbReference>
<dbReference type="AlphaFoldDB" id="A0A2N8ZGH9"/>
<dbReference type="KEGG" id="vta:A3046"/>
<organism evidence="6 7">
    <name type="scientific">Vibrio tapetis subsp. tapetis</name>
    <dbReference type="NCBI Taxonomy" id="1671868"/>
    <lineage>
        <taxon>Bacteria</taxon>
        <taxon>Pseudomonadati</taxon>
        <taxon>Pseudomonadota</taxon>
        <taxon>Gammaproteobacteria</taxon>
        <taxon>Vibrionales</taxon>
        <taxon>Vibrionaceae</taxon>
        <taxon>Vibrio</taxon>
    </lineage>
</organism>
<keyword evidence="1 4" id="KW-0663">Pyridoxal phosphate</keyword>
<dbReference type="InterPro" id="IPR000653">
    <property type="entry name" value="DegT/StrS_aminotransferase"/>
</dbReference>
<dbReference type="SUPFAM" id="SSF53383">
    <property type="entry name" value="PLP-dependent transferases"/>
    <property type="match status" value="1"/>
</dbReference>
<dbReference type="EMBL" id="LT960611">
    <property type="protein sequence ID" value="SON51012.1"/>
    <property type="molecule type" value="Genomic_DNA"/>
</dbReference>
<dbReference type="CDD" id="cd00616">
    <property type="entry name" value="AHBA_syn"/>
    <property type="match status" value="1"/>
</dbReference>
<reference evidence="6 7" key="1">
    <citation type="submission" date="2017-10" db="EMBL/GenBank/DDBJ databases">
        <authorList>
            <person name="Banno H."/>
            <person name="Chua N.-H."/>
        </authorList>
    </citation>
    <scope>NUCLEOTIDE SEQUENCE [LARGE SCALE GENOMIC DNA]</scope>
    <source>
        <strain evidence="6">Vibrio tapetis CECT4600</strain>
    </source>
</reference>
<dbReference type="Pfam" id="PF01041">
    <property type="entry name" value="DegT_DnrJ_EryC1"/>
    <property type="match status" value="1"/>
</dbReference>
<dbReference type="PIRSF" id="PIRSF000390">
    <property type="entry name" value="PLP_StrS"/>
    <property type="match status" value="1"/>
</dbReference>
<dbReference type="Gene3D" id="3.40.640.10">
    <property type="entry name" value="Type I PLP-dependent aspartate aminotransferase-like (Major domain)"/>
    <property type="match status" value="1"/>
</dbReference>
<dbReference type="GO" id="GO:0008483">
    <property type="term" value="F:transaminase activity"/>
    <property type="evidence" value="ECO:0007669"/>
    <property type="project" value="TreeGrafter"/>
</dbReference>
<accession>A0A2N8ZGH9</accession>
<dbReference type="RefSeq" id="WP_102523403.1">
    <property type="nucleotide sequence ID" value="NZ_LT960611.1"/>
</dbReference>
<comment type="similarity">
    <text evidence="2 5">Belongs to the DegT/DnrJ/EryC1 family.</text>
</comment>
<dbReference type="OrthoDB" id="9804264at2"/>
<gene>
    <name evidence="6" type="ORF">VTAP4600_A3046</name>
</gene>
<evidence type="ECO:0000256" key="4">
    <source>
        <dbReference type="PIRSR" id="PIRSR000390-2"/>
    </source>
</evidence>
<keyword evidence="7" id="KW-1185">Reference proteome</keyword>
<evidence type="ECO:0000256" key="1">
    <source>
        <dbReference type="ARBA" id="ARBA00022898"/>
    </source>
</evidence>
<evidence type="ECO:0000256" key="3">
    <source>
        <dbReference type="PIRSR" id="PIRSR000390-1"/>
    </source>
</evidence>
<feature type="modified residue" description="N6-(pyridoxal phosphate)lysine" evidence="4">
    <location>
        <position position="182"/>
    </location>
</feature>
<feature type="active site" description="Proton acceptor" evidence="3">
    <location>
        <position position="182"/>
    </location>
</feature>
<dbReference type="GO" id="GO:0000271">
    <property type="term" value="P:polysaccharide biosynthetic process"/>
    <property type="evidence" value="ECO:0007669"/>
    <property type="project" value="TreeGrafter"/>
</dbReference>